<accession>R7QJ54</accession>
<sequence>MPSETLTKGN</sequence>
<name>R7QJ54_CHOCR</name>
<proteinExistence type="predicted"/>
<evidence type="ECO:0000313" key="2">
    <source>
        <dbReference type="Proteomes" id="UP000012073"/>
    </source>
</evidence>
<dbReference type="RefSeq" id="XP_005717993.1">
    <property type="nucleotide sequence ID" value="XM_005717936.1"/>
</dbReference>
<dbReference type="EMBL" id="HG001898">
    <property type="protein sequence ID" value="CDF38124.1"/>
    <property type="molecule type" value="Genomic_DNA"/>
</dbReference>
<reference evidence="2" key="1">
    <citation type="journal article" date="2013" name="Proc. Natl. Acad. Sci. U.S.A.">
        <title>Genome structure and metabolic features in the red seaweed Chondrus crispus shed light on evolution of the Archaeplastida.</title>
        <authorList>
            <person name="Collen J."/>
            <person name="Porcel B."/>
            <person name="Carre W."/>
            <person name="Ball S.G."/>
            <person name="Chaparro C."/>
            <person name="Tonon T."/>
            <person name="Barbeyron T."/>
            <person name="Michel G."/>
            <person name="Noel B."/>
            <person name="Valentin K."/>
            <person name="Elias M."/>
            <person name="Artiguenave F."/>
            <person name="Arun A."/>
            <person name="Aury J.M."/>
            <person name="Barbosa-Neto J.F."/>
            <person name="Bothwell J.H."/>
            <person name="Bouget F.Y."/>
            <person name="Brillet L."/>
            <person name="Cabello-Hurtado F."/>
            <person name="Capella-Gutierrez S."/>
            <person name="Charrier B."/>
            <person name="Cladiere L."/>
            <person name="Cock J.M."/>
            <person name="Coelho S.M."/>
            <person name="Colleoni C."/>
            <person name="Czjzek M."/>
            <person name="Da Silva C."/>
            <person name="Delage L."/>
            <person name="Denoeud F."/>
            <person name="Deschamps P."/>
            <person name="Dittami S.M."/>
            <person name="Gabaldon T."/>
            <person name="Gachon C.M."/>
            <person name="Groisillier A."/>
            <person name="Herve C."/>
            <person name="Jabbari K."/>
            <person name="Katinka M."/>
            <person name="Kloareg B."/>
            <person name="Kowalczyk N."/>
            <person name="Labadie K."/>
            <person name="Leblanc C."/>
            <person name="Lopez P.J."/>
            <person name="McLachlan D.H."/>
            <person name="Meslet-Cladiere L."/>
            <person name="Moustafa A."/>
            <person name="Nehr Z."/>
            <person name="Nyvall Collen P."/>
            <person name="Panaud O."/>
            <person name="Partensky F."/>
            <person name="Poulain J."/>
            <person name="Rensing S.A."/>
            <person name="Rousvoal S."/>
            <person name="Samson G."/>
            <person name="Symeonidi A."/>
            <person name="Weissenbach J."/>
            <person name="Zambounis A."/>
            <person name="Wincker P."/>
            <person name="Boyen C."/>
        </authorList>
    </citation>
    <scope>NUCLEOTIDE SEQUENCE [LARGE SCALE GENOMIC DNA]</scope>
    <source>
        <strain evidence="2">cv. Stackhouse</strain>
    </source>
</reference>
<gene>
    <name evidence="1" type="ORF">CHC_T00006306001</name>
</gene>
<dbReference type="GeneID" id="17325750"/>
<dbReference type="KEGG" id="ccp:CHC_T00006306001"/>
<evidence type="ECO:0000313" key="1">
    <source>
        <dbReference type="EMBL" id="CDF38124.1"/>
    </source>
</evidence>
<keyword evidence="2" id="KW-1185">Reference proteome</keyword>
<protein>
    <submittedName>
        <fullName evidence="1">Uncharacterized protein</fullName>
    </submittedName>
</protein>
<organism evidence="1 2">
    <name type="scientific">Chondrus crispus</name>
    <name type="common">Carrageen Irish moss</name>
    <name type="synonym">Polymorpha crispa</name>
    <dbReference type="NCBI Taxonomy" id="2769"/>
    <lineage>
        <taxon>Eukaryota</taxon>
        <taxon>Rhodophyta</taxon>
        <taxon>Florideophyceae</taxon>
        <taxon>Rhodymeniophycidae</taxon>
        <taxon>Gigartinales</taxon>
        <taxon>Gigartinaceae</taxon>
        <taxon>Chondrus</taxon>
    </lineage>
</organism>
<dbReference type="Proteomes" id="UP000012073">
    <property type="component" value="Unassembled WGS sequence"/>
</dbReference>